<dbReference type="Gene3D" id="3.30.470.20">
    <property type="entry name" value="ATP-grasp fold, B domain"/>
    <property type="match status" value="1"/>
</dbReference>
<dbReference type="PANTHER" id="PTHR21621:SF2">
    <property type="entry name" value="COENZYME GAMMA-F420-2:ALPHA-L-GLUTAMATE LIGASE"/>
    <property type="match status" value="1"/>
</dbReference>
<dbReference type="RefSeq" id="WP_139607486.1">
    <property type="nucleotide sequence ID" value="NZ_VDCQ01000098.1"/>
</dbReference>
<dbReference type="Pfam" id="PF14398">
    <property type="entry name" value="ATPgrasp_YheCD"/>
    <property type="match status" value="1"/>
</dbReference>
<sequence>MAEPTLGIMTIAINDMEERSYFRKLIVQAKKLGLRAFVFTPRDVNAKTDRIHAYVYDTEAGKWVRGWTSFPILIYDRCRYKETELFRQFRRFRETYTGLIYMNRPISNKWGMHQFLAKSAAIRPFLPATRVYSDHGELLDLLQQHRLVYLKPINGTGGRGILRLERRRGGQILVQGREQNRKIVAPKLVSPKLVPAVLSGWNLKNKYLIQQGIRNKLPDGRVHDYRLLIQKNGSGEWEVTGCAGRIGPSQSITSNLHGGGQAVPMVELLHRRFDSVEKVESIRQEVYRLGGEVAKAVEEHFGRLCELGIDIAIDPDGHPWLLELNPKPAREVFSRIGEKDTYEKAISRPLEYALWLYKQHKAKSVETRKKGKRPSLPRMRSGLAGR</sequence>
<organism evidence="2 3">
    <name type="scientific">Paenibacillus hemerocallicola</name>
    <dbReference type="NCBI Taxonomy" id="1172614"/>
    <lineage>
        <taxon>Bacteria</taxon>
        <taxon>Bacillati</taxon>
        <taxon>Bacillota</taxon>
        <taxon>Bacilli</taxon>
        <taxon>Bacillales</taxon>
        <taxon>Paenibacillaceae</taxon>
        <taxon>Paenibacillus</taxon>
    </lineage>
</organism>
<dbReference type="Proteomes" id="UP000307943">
    <property type="component" value="Unassembled WGS sequence"/>
</dbReference>
<accession>A0A5C4SWG7</accession>
<evidence type="ECO:0000256" key="1">
    <source>
        <dbReference type="SAM" id="MobiDB-lite"/>
    </source>
</evidence>
<dbReference type="AlphaFoldDB" id="A0A5C4SWG7"/>
<dbReference type="OrthoDB" id="7869153at2"/>
<protein>
    <submittedName>
        <fullName evidence="2">YheC/YheD family protein</fullName>
    </submittedName>
</protein>
<dbReference type="EMBL" id="VDCQ01000098">
    <property type="protein sequence ID" value="TNJ58660.1"/>
    <property type="molecule type" value="Genomic_DNA"/>
</dbReference>
<gene>
    <name evidence="2" type="ORF">FE784_37905</name>
</gene>
<keyword evidence="3" id="KW-1185">Reference proteome</keyword>
<dbReference type="PANTHER" id="PTHR21621">
    <property type="entry name" value="RIBOSOMAL PROTEIN S6 MODIFICATION PROTEIN"/>
    <property type="match status" value="1"/>
</dbReference>
<comment type="caution">
    <text evidence="2">The sequence shown here is derived from an EMBL/GenBank/DDBJ whole genome shotgun (WGS) entry which is preliminary data.</text>
</comment>
<reference evidence="2 3" key="1">
    <citation type="submission" date="2019-05" db="EMBL/GenBank/DDBJ databases">
        <title>We sequenced the genome of Paenibacillus hemerocallicola KCTC 33185 for further insight into its adaptation and study the phylogeny of Paenibacillus.</title>
        <authorList>
            <person name="Narsing Rao M.P."/>
        </authorList>
    </citation>
    <scope>NUCLEOTIDE SEQUENCE [LARGE SCALE GENOMIC DNA]</scope>
    <source>
        <strain evidence="2 3">KCTC 33185</strain>
    </source>
</reference>
<evidence type="ECO:0000313" key="2">
    <source>
        <dbReference type="EMBL" id="TNJ58660.1"/>
    </source>
</evidence>
<dbReference type="InterPro" id="IPR026838">
    <property type="entry name" value="YheC/D"/>
</dbReference>
<feature type="region of interest" description="Disordered" evidence="1">
    <location>
        <begin position="363"/>
        <end position="386"/>
    </location>
</feature>
<name>A0A5C4SWG7_9BACL</name>
<dbReference type="SUPFAM" id="SSF56059">
    <property type="entry name" value="Glutathione synthetase ATP-binding domain-like"/>
    <property type="match status" value="1"/>
</dbReference>
<dbReference type="GO" id="GO:0005737">
    <property type="term" value="C:cytoplasm"/>
    <property type="evidence" value="ECO:0007669"/>
    <property type="project" value="TreeGrafter"/>
</dbReference>
<evidence type="ECO:0000313" key="3">
    <source>
        <dbReference type="Proteomes" id="UP000307943"/>
    </source>
</evidence>
<dbReference type="GO" id="GO:0043774">
    <property type="term" value="F:coenzyme F420-2 alpha-glutamyl ligase activity"/>
    <property type="evidence" value="ECO:0007669"/>
    <property type="project" value="TreeGrafter"/>
</dbReference>
<proteinExistence type="predicted"/>